<organism evidence="2 3">
    <name type="scientific">Kingdonia uniflora</name>
    <dbReference type="NCBI Taxonomy" id="39325"/>
    <lineage>
        <taxon>Eukaryota</taxon>
        <taxon>Viridiplantae</taxon>
        <taxon>Streptophyta</taxon>
        <taxon>Embryophyta</taxon>
        <taxon>Tracheophyta</taxon>
        <taxon>Spermatophyta</taxon>
        <taxon>Magnoliopsida</taxon>
        <taxon>Ranunculales</taxon>
        <taxon>Circaeasteraceae</taxon>
        <taxon>Kingdonia</taxon>
    </lineage>
</organism>
<accession>A0A7J7LGU2</accession>
<evidence type="ECO:0000313" key="2">
    <source>
        <dbReference type="EMBL" id="KAF6141876.1"/>
    </source>
</evidence>
<proteinExistence type="predicted"/>
<keyword evidence="1" id="KW-0812">Transmembrane</keyword>
<reference evidence="2 3" key="1">
    <citation type="journal article" date="2020" name="IScience">
        <title>Genome Sequencing of the Endangered Kingdonia uniflora (Circaeasteraceae, Ranunculales) Reveals Potential Mechanisms of Evolutionary Specialization.</title>
        <authorList>
            <person name="Sun Y."/>
            <person name="Deng T."/>
            <person name="Zhang A."/>
            <person name="Moore M.J."/>
            <person name="Landis J.B."/>
            <person name="Lin N."/>
            <person name="Zhang H."/>
            <person name="Zhang X."/>
            <person name="Huang J."/>
            <person name="Zhang X."/>
            <person name="Sun H."/>
            <person name="Wang H."/>
        </authorList>
    </citation>
    <scope>NUCLEOTIDE SEQUENCE [LARGE SCALE GENOMIC DNA]</scope>
    <source>
        <strain evidence="2">TB1705</strain>
        <tissue evidence="2">Leaf</tissue>
    </source>
</reference>
<keyword evidence="3" id="KW-1185">Reference proteome</keyword>
<name>A0A7J7LGU2_9MAGN</name>
<keyword evidence="1" id="KW-0472">Membrane</keyword>
<keyword evidence="1" id="KW-1133">Transmembrane helix</keyword>
<gene>
    <name evidence="2" type="ORF">GIB67_037844</name>
</gene>
<sequence length="399" mass="43953">MSKVPPPQMLTNWWYGRPTKLDEANGIFKRHDGNILRGHVTLPQTEIPNLGSGASVWHSRGFVLDRQGFCDFVLSPVMLGSSGFPVHLLWRLKSCAFGWYSHGFVLEYCVSVLLRLMLLGRGHTVGHDSGNTCGGALADEPALSQESLGPVLIVQVEQIVSVAGVDVGTARFPAVREYSYLEQLQKYLCFKKFLIASSSSSYTEVLSKALAVEQNDDERRKSEDLRNLVIHDQRPDKGKAVYSQYESLGLKRQKIGITDMAPTRLRGGQLAFGSSSYREFLSNALAVEQNDVEDRKSKDWRNPVIHDQRTDKGKAVQGQYESLGLKRQKIGITDGVPARLRGGQLAFGVRLCLLQVLVCLLLSFGVGVGLSVITGFMVCSGECPILANFLCVVCDLDSV</sequence>
<dbReference type="EMBL" id="JACGCM010002284">
    <property type="protein sequence ID" value="KAF6141876.1"/>
    <property type="molecule type" value="Genomic_DNA"/>
</dbReference>
<feature type="transmembrane region" description="Helical" evidence="1">
    <location>
        <begin position="351"/>
        <end position="378"/>
    </location>
</feature>
<comment type="caution">
    <text evidence="2">The sequence shown here is derived from an EMBL/GenBank/DDBJ whole genome shotgun (WGS) entry which is preliminary data.</text>
</comment>
<protein>
    <submittedName>
        <fullName evidence="2">Uncharacterized protein</fullName>
    </submittedName>
</protein>
<dbReference type="Proteomes" id="UP000541444">
    <property type="component" value="Unassembled WGS sequence"/>
</dbReference>
<dbReference type="AlphaFoldDB" id="A0A7J7LGU2"/>
<evidence type="ECO:0000256" key="1">
    <source>
        <dbReference type="SAM" id="Phobius"/>
    </source>
</evidence>
<evidence type="ECO:0000313" key="3">
    <source>
        <dbReference type="Proteomes" id="UP000541444"/>
    </source>
</evidence>